<sequence length="279" mass="30464">MSKKGHHKPDGRGGQYALAPHVTMDALLSLVSHRAVAAWLAIVRRFNGFNNGQIALSMRDLAEVIGSPSNPANADAIDELEAAGFIRATRFPKGQRKATEYELTHITTGRNGEIAATHDYLERLETKKSSVSHFHTRNPLRVSRFHTRRKHRVSCFDTGATETVGFDGHAPVSSFHTHIVSHISPQSDPVSDTPDIAPKSSRAISPLSAAMDLAELRSFARAYLDWASAGAQSKLAHHVEMPGGTLSKFLSGRSLPDQYRMPLQLAVARSFPMDARNAA</sequence>
<name>A0A0A7PJ70_9SPHN</name>
<proteinExistence type="predicted"/>
<reference evidence="1 2" key="1">
    <citation type="journal article" date="2015" name="Int. J. Syst. Evol. Microbiol.">
        <title>Description of Sphingopyxis fribergensis sp. nov. - a soil bacterium with the ability to degrade styrene and phenylacetic acid.</title>
        <authorList>
            <person name="Oelschlagel M."/>
            <person name="Ruckert C."/>
            <person name="Kalinowski J."/>
            <person name="Schmidt G."/>
            <person name="Schlomann M."/>
            <person name="Tischler D."/>
        </authorList>
    </citation>
    <scope>NUCLEOTIDE SEQUENCE [LARGE SCALE GENOMIC DNA]</scope>
    <source>
        <strain evidence="1 2">Kp5.2</strain>
    </source>
</reference>
<dbReference type="AlphaFoldDB" id="A0A0A7PJ70"/>
<dbReference type="Proteomes" id="UP000030907">
    <property type="component" value="Chromosome"/>
</dbReference>
<organism evidence="1 2">
    <name type="scientific">Sphingopyxis fribergensis</name>
    <dbReference type="NCBI Taxonomy" id="1515612"/>
    <lineage>
        <taxon>Bacteria</taxon>
        <taxon>Pseudomonadati</taxon>
        <taxon>Pseudomonadota</taxon>
        <taxon>Alphaproteobacteria</taxon>
        <taxon>Sphingomonadales</taxon>
        <taxon>Sphingomonadaceae</taxon>
        <taxon>Sphingopyxis</taxon>
    </lineage>
</organism>
<dbReference type="STRING" id="1515612.SKP52_15760"/>
<accession>A0A0A7PJ70</accession>
<evidence type="ECO:0000313" key="1">
    <source>
        <dbReference type="EMBL" id="AJA10029.1"/>
    </source>
</evidence>
<dbReference type="EMBL" id="CP009122">
    <property type="protein sequence ID" value="AJA10029.1"/>
    <property type="molecule type" value="Genomic_DNA"/>
</dbReference>
<dbReference type="HOGENOM" id="CLU_997158_0_0_5"/>
<keyword evidence="2" id="KW-1185">Reference proteome</keyword>
<gene>
    <name evidence="1" type="ORF">SKP52_15760</name>
</gene>
<evidence type="ECO:0000313" key="2">
    <source>
        <dbReference type="Proteomes" id="UP000030907"/>
    </source>
</evidence>
<dbReference type="KEGG" id="sphk:SKP52_15760"/>
<protein>
    <submittedName>
        <fullName evidence="1">Uncharacterized protein</fullName>
    </submittedName>
</protein>